<dbReference type="RefSeq" id="WP_354464526.1">
    <property type="nucleotide sequence ID" value="NZ_JBEWSZ010000008.1"/>
</dbReference>
<accession>A0ABV2DQD1</accession>
<dbReference type="InterPro" id="IPR011660">
    <property type="entry name" value="VapB-like"/>
</dbReference>
<name>A0ABV2DQD1_9HYPH</name>
<comment type="caution">
    <text evidence="1">The sequence shown here is derived from an EMBL/GenBank/DDBJ whole genome shotgun (WGS) entry which is preliminary data.</text>
</comment>
<dbReference type="Pfam" id="PF07704">
    <property type="entry name" value="PSK_trans_fac"/>
    <property type="match status" value="1"/>
</dbReference>
<evidence type="ECO:0000313" key="1">
    <source>
        <dbReference type="EMBL" id="MET2832302.1"/>
    </source>
</evidence>
<sequence length="81" mass="9083">MEMAFSVKDESTDAAVRRLTKLKNMSLTDTIRDAVEQEYQRSRGAIPLPQRLKALAELYRAFPETGAQADKAFFDDLSGNS</sequence>
<protein>
    <submittedName>
        <fullName evidence="1">Type II toxin-antitoxin system VapB family antitoxin</fullName>
    </submittedName>
</protein>
<proteinExistence type="predicted"/>
<dbReference type="EMBL" id="JBEWSZ010000008">
    <property type="protein sequence ID" value="MET2832302.1"/>
    <property type="molecule type" value="Genomic_DNA"/>
</dbReference>
<dbReference type="Proteomes" id="UP001548832">
    <property type="component" value="Unassembled WGS sequence"/>
</dbReference>
<reference evidence="1 2" key="1">
    <citation type="submission" date="2024-06" db="EMBL/GenBank/DDBJ databases">
        <authorList>
            <person name="Kim D.-U."/>
        </authorList>
    </citation>
    <scope>NUCLEOTIDE SEQUENCE [LARGE SCALE GENOMIC DNA]</scope>
    <source>
        <strain evidence="1 2">KACC15460</strain>
    </source>
</reference>
<evidence type="ECO:0000313" key="2">
    <source>
        <dbReference type="Proteomes" id="UP001548832"/>
    </source>
</evidence>
<gene>
    <name evidence="1" type="ORF">ABVQ20_35710</name>
</gene>
<organism evidence="1 2">
    <name type="scientific">Mesorhizobium shangrilense</name>
    <dbReference type="NCBI Taxonomy" id="460060"/>
    <lineage>
        <taxon>Bacteria</taxon>
        <taxon>Pseudomonadati</taxon>
        <taxon>Pseudomonadota</taxon>
        <taxon>Alphaproteobacteria</taxon>
        <taxon>Hyphomicrobiales</taxon>
        <taxon>Phyllobacteriaceae</taxon>
        <taxon>Mesorhizobium</taxon>
    </lineage>
</organism>
<keyword evidence="2" id="KW-1185">Reference proteome</keyword>